<evidence type="ECO:0000259" key="2">
    <source>
        <dbReference type="Pfam" id="PF01370"/>
    </source>
</evidence>
<evidence type="ECO:0000256" key="1">
    <source>
        <dbReference type="ARBA" id="ARBA00009353"/>
    </source>
</evidence>
<sequence length="301" mass="32649">MKYLICGGSGFIGRELTEYWLQGGHQIIVVGRKQPESRTAAHPALSFLTWDSLASHPELAFGADALVNLAGSSLSQRWSPSGKKSIMQSRLETVSAAARLLNALQNKPPVVIQSSAIAIYGTSLEDTYDETSPAHVMDFPSGVVEAWEGAADEAYKGVRVVKLRTGVVLGNESGAFPKMKLPYMLGFGGKIGSGKQWLSWIGLTDIVRLIDFCVQTPGIEGPVNATAPHPVTNEAFGKMIGRVYHRPHWFPIPAFLLKTAVGELSEILLKGQRVLPSKALEHGFTFTYPTLQPALEHLKGE</sequence>
<dbReference type="Proteomes" id="UP000070475">
    <property type="component" value="Unassembled WGS sequence"/>
</dbReference>
<dbReference type="CDD" id="cd05242">
    <property type="entry name" value="SDR_a8"/>
    <property type="match status" value="1"/>
</dbReference>
<organism evidence="4 5">
    <name type="scientific">Paenibacillus riograndensis</name>
    <dbReference type="NCBI Taxonomy" id="483937"/>
    <lineage>
        <taxon>Bacteria</taxon>
        <taxon>Bacillati</taxon>
        <taxon>Bacillota</taxon>
        <taxon>Bacilli</taxon>
        <taxon>Bacillales</taxon>
        <taxon>Paenibacillaceae</taxon>
        <taxon>Paenibacillus</taxon>
        <taxon>Paenibacillus sonchi group</taxon>
    </lineage>
</organism>
<dbReference type="PANTHER" id="PTHR11092:SF0">
    <property type="entry name" value="EPIMERASE FAMILY PROTEIN SDR39U1"/>
    <property type="match status" value="1"/>
</dbReference>
<dbReference type="Pfam" id="PF08338">
    <property type="entry name" value="DUF1731"/>
    <property type="match status" value="1"/>
</dbReference>
<dbReference type="InterPro" id="IPR036291">
    <property type="entry name" value="NAD(P)-bd_dom_sf"/>
</dbReference>
<dbReference type="InterPro" id="IPR010099">
    <property type="entry name" value="SDR39U1"/>
</dbReference>
<dbReference type="PANTHER" id="PTHR11092">
    <property type="entry name" value="SUGAR NUCLEOTIDE EPIMERASE RELATED"/>
    <property type="match status" value="1"/>
</dbReference>
<evidence type="ECO:0000313" key="5">
    <source>
        <dbReference type="Proteomes" id="UP000070475"/>
    </source>
</evidence>
<feature type="domain" description="NAD-dependent epimerase/dehydratase" evidence="2">
    <location>
        <begin position="4"/>
        <end position="216"/>
    </location>
</feature>
<dbReference type="Pfam" id="PF01370">
    <property type="entry name" value="Epimerase"/>
    <property type="match status" value="1"/>
</dbReference>
<name>A0A132TPT8_9BACL</name>
<feature type="domain" description="DUF1731" evidence="3">
    <location>
        <begin position="252"/>
        <end position="298"/>
    </location>
</feature>
<evidence type="ECO:0000313" key="4">
    <source>
        <dbReference type="EMBL" id="KWX73329.1"/>
    </source>
</evidence>
<gene>
    <name evidence="4" type="ORF">AMQ84_22735</name>
</gene>
<dbReference type="NCBIfam" id="TIGR01777">
    <property type="entry name" value="yfcH"/>
    <property type="match status" value="1"/>
</dbReference>
<evidence type="ECO:0000259" key="3">
    <source>
        <dbReference type="Pfam" id="PF08338"/>
    </source>
</evidence>
<keyword evidence="5" id="KW-1185">Reference proteome</keyword>
<reference evidence="4 5" key="1">
    <citation type="submission" date="2015-08" db="EMBL/GenBank/DDBJ databases">
        <title>Genomes of Paenibacillus riograndensis.</title>
        <authorList>
            <person name="Sant'Anna F.H."/>
            <person name="Souza R."/>
            <person name="Ambrosini A."/>
            <person name="Bach E."/>
            <person name="Fernandes G."/>
            <person name="Balsanelli E."/>
            <person name="Baura V.A."/>
            <person name="Pedrosa F.O."/>
            <person name="Souza E.M."/>
            <person name="Passaglia L."/>
        </authorList>
    </citation>
    <scope>NUCLEOTIDE SEQUENCE [LARGE SCALE GENOMIC DNA]</scope>
    <source>
        <strain evidence="4 5">CAS34</strain>
    </source>
</reference>
<proteinExistence type="inferred from homology"/>
<dbReference type="SUPFAM" id="SSF51735">
    <property type="entry name" value="NAD(P)-binding Rossmann-fold domains"/>
    <property type="match status" value="1"/>
</dbReference>
<evidence type="ECO:0008006" key="6">
    <source>
        <dbReference type="Google" id="ProtNLM"/>
    </source>
</evidence>
<dbReference type="InterPro" id="IPR001509">
    <property type="entry name" value="Epimerase_deHydtase"/>
</dbReference>
<dbReference type="PATRIC" id="fig|483937.3.peg.6580"/>
<accession>A0A132TPT8</accession>
<dbReference type="InterPro" id="IPR013549">
    <property type="entry name" value="DUF1731"/>
</dbReference>
<comment type="similarity">
    <text evidence="1">Belongs to the NAD(P)-dependent epimerase/dehydratase family. SDR39U1 subfamily.</text>
</comment>
<comment type="caution">
    <text evidence="4">The sequence shown here is derived from an EMBL/GenBank/DDBJ whole genome shotgun (WGS) entry which is preliminary data.</text>
</comment>
<dbReference type="EMBL" id="LIRB01000142">
    <property type="protein sequence ID" value="KWX73329.1"/>
    <property type="molecule type" value="Genomic_DNA"/>
</dbReference>
<dbReference type="RefSeq" id="WP_060862229.1">
    <property type="nucleotide sequence ID" value="NZ_LIRB01000142.1"/>
</dbReference>
<dbReference type="Gene3D" id="3.40.50.720">
    <property type="entry name" value="NAD(P)-binding Rossmann-like Domain"/>
    <property type="match status" value="1"/>
</dbReference>
<dbReference type="AlphaFoldDB" id="A0A132TPT8"/>
<dbReference type="OrthoDB" id="9801773at2"/>
<protein>
    <recommendedName>
        <fullName evidence="6">Multidrug MFS transporter</fullName>
    </recommendedName>
</protein>